<reference evidence="10" key="1">
    <citation type="journal article" date="2023" name="G3 (Bethesda)">
        <title>Whole genome assemblies of Zophobas morio and Tenebrio molitor.</title>
        <authorList>
            <person name="Kaur S."/>
            <person name="Stinson S.A."/>
            <person name="diCenzo G.C."/>
        </authorList>
    </citation>
    <scope>NUCLEOTIDE SEQUENCE</scope>
    <source>
        <strain evidence="10">QUZm001</strain>
    </source>
</reference>
<dbReference type="GO" id="GO:0033617">
    <property type="term" value="P:mitochondrial respiratory chain complex IV assembly"/>
    <property type="evidence" value="ECO:0007669"/>
    <property type="project" value="InterPro"/>
</dbReference>
<dbReference type="Pfam" id="PF12597">
    <property type="entry name" value="Cox20"/>
    <property type="match status" value="1"/>
</dbReference>
<gene>
    <name evidence="10" type="ORF">Zmor_025456</name>
</gene>
<dbReference type="EMBL" id="JALNTZ010000008">
    <property type="protein sequence ID" value="KAJ3642695.1"/>
    <property type="molecule type" value="Genomic_DNA"/>
</dbReference>
<evidence type="ECO:0000313" key="11">
    <source>
        <dbReference type="Proteomes" id="UP001168821"/>
    </source>
</evidence>
<organism evidence="10 11">
    <name type="scientific">Zophobas morio</name>
    <dbReference type="NCBI Taxonomy" id="2755281"/>
    <lineage>
        <taxon>Eukaryota</taxon>
        <taxon>Metazoa</taxon>
        <taxon>Ecdysozoa</taxon>
        <taxon>Arthropoda</taxon>
        <taxon>Hexapoda</taxon>
        <taxon>Insecta</taxon>
        <taxon>Pterygota</taxon>
        <taxon>Neoptera</taxon>
        <taxon>Endopterygota</taxon>
        <taxon>Coleoptera</taxon>
        <taxon>Polyphaga</taxon>
        <taxon>Cucujiformia</taxon>
        <taxon>Tenebrionidae</taxon>
        <taxon>Zophobas</taxon>
    </lineage>
</organism>
<feature type="transmembrane region" description="Helical" evidence="9">
    <location>
        <begin position="60"/>
        <end position="78"/>
    </location>
</feature>
<keyword evidence="11" id="KW-1185">Reference proteome</keyword>
<keyword evidence="8 9" id="KW-0472">Membrane</keyword>
<evidence type="ECO:0000256" key="5">
    <source>
        <dbReference type="ARBA" id="ARBA00022792"/>
    </source>
</evidence>
<comment type="similarity">
    <text evidence="2">Belongs to the COX20 family.</text>
</comment>
<proteinExistence type="inferred from homology"/>
<protein>
    <recommendedName>
        <fullName evidence="3">Cytochrome c oxidase assembly protein COX20, mitochondrial</fullName>
    </recommendedName>
</protein>
<dbReference type="AlphaFoldDB" id="A0AA38M3P7"/>
<dbReference type="PANTHER" id="PTHR31586">
    <property type="entry name" value="CYTOCHROME C OXIDASE PROTEIN 20"/>
    <property type="match status" value="1"/>
</dbReference>
<dbReference type="PANTHER" id="PTHR31586:SF1">
    <property type="entry name" value="CYTOCHROME C OXIDASE ASSEMBLY PROTEIN COX20, MITOCHONDRIAL"/>
    <property type="match status" value="1"/>
</dbReference>
<evidence type="ECO:0000313" key="10">
    <source>
        <dbReference type="EMBL" id="KAJ3642695.1"/>
    </source>
</evidence>
<evidence type="ECO:0000256" key="4">
    <source>
        <dbReference type="ARBA" id="ARBA00022692"/>
    </source>
</evidence>
<feature type="transmembrane region" description="Helical" evidence="9">
    <location>
        <begin position="37"/>
        <end position="54"/>
    </location>
</feature>
<dbReference type="InterPro" id="IPR022533">
    <property type="entry name" value="Cox20"/>
</dbReference>
<comment type="caution">
    <text evidence="10">The sequence shown here is derived from an EMBL/GenBank/DDBJ whole genome shotgun (WGS) entry which is preliminary data.</text>
</comment>
<evidence type="ECO:0000256" key="8">
    <source>
        <dbReference type="ARBA" id="ARBA00023136"/>
    </source>
</evidence>
<sequence length="124" mass="14273">MAEQSADNNELEKPPPDKSLIIFGRDVSKIPCFRNSFLYGIYGGLGLGLGHFMFKSRPLAACNFAVYSFCGVTLVYWIQCRYKYSQMKFQMLQMQELLRRQTVFEGTHVEKELDDSIKNDPKVS</sequence>
<evidence type="ECO:0000256" key="7">
    <source>
        <dbReference type="ARBA" id="ARBA00023128"/>
    </source>
</evidence>
<comment type="subcellular location">
    <subcellularLocation>
        <location evidence="1">Mitochondrion inner membrane</location>
    </subcellularLocation>
</comment>
<keyword evidence="6 9" id="KW-1133">Transmembrane helix</keyword>
<evidence type="ECO:0000256" key="3">
    <source>
        <dbReference type="ARBA" id="ARBA00017689"/>
    </source>
</evidence>
<dbReference type="GO" id="GO:0005743">
    <property type="term" value="C:mitochondrial inner membrane"/>
    <property type="evidence" value="ECO:0007669"/>
    <property type="project" value="UniProtKB-SubCell"/>
</dbReference>
<name>A0AA38M3P7_9CUCU</name>
<evidence type="ECO:0000256" key="6">
    <source>
        <dbReference type="ARBA" id="ARBA00022989"/>
    </source>
</evidence>
<dbReference type="PRINTS" id="PR02049">
    <property type="entry name" value="PROTEINF36A"/>
</dbReference>
<evidence type="ECO:0000256" key="2">
    <source>
        <dbReference type="ARBA" id="ARBA00009575"/>
    </source>
</evidence>
<keyword evidence="5" id="KW-0999">Mitochondrion inner membrane</keyword>
<keyword evidence="7" id="KW-0496">Mitochondrion</keyword>
<keyword evidence="4 9" id="KW-0812">Transmembrane</keyword>
<accession>A0AA38M3P7</accession>
<dbReference type="Proteomes" id="UP001168821">
    <property type="component" value="Unassembled WGS sequence"/>
</dbReference>
<evidence type="ECO:0000256" key="1">
    <source>
        <dbReference type="ARBA" id="ARBA00004273"/>
    </source>
</evidence>
<evidence type="ECO:0000256" key="9">
    <source>
        <dbReference type="SAM" id="Phobius"/>
    </source>
</evidence>